<dbReference type="EMBL" id="EF677334">
    <property type="protein sequence ID" value="ABR17164.1"/>
    <property type="molecule type" value="mRNA"/>
</dbReference>
<accession>B8LND4</accession>
<dbReference type="GO" id="GO:0016607">
    <property type="term" value="C:nuclear speck"/>
    <property type="evidence" value="ECO:0007669"/>
    <property type="project" value="UniProtKB-SubCell"/>
</dbReference>
<feature type="compositionally biased region" description="Polar residues" evidence="15">
    <location>
        <begin position="215"/>
        <end position="228"/>
    </location>
</feature>
<dbReference type="GO" id="GO:0000380">
    <property type="term" value="P:alternative mRNA splicing, via spliceosome"/>
    <property type="evidence" value="ECO:0007669"/>
    <property type="project" value="TreeGrafter"/>
</dbReference>
<comment type="subcellular location">
    <subcellularLocation>
        <location evidence="2">Cytoplasmic granule</location>
    </subcellularLocation>
    <subcellularLocation>
        <location evidence="1">Nucleus speckle</location>
    </subcellularLocation>
</comment>
<dbReference type="Gene3D" id="3.40.30.10">
    <property type="entry name" value="Glutaredoxin"/>
    <property type="match status" value="1"/>
</dbReference>
<evidence type="ECO:0000256" key="5">
    <source>
        <dbReference type="ARBA" id="ARBA00022588"/>
    </source>
</evidence>
<feature type="compositionally biased region" description="Low complexity" evidence="15">
    <location>
        <begin position="136"/>
        <end position="150"/>
    </location>
</feature>
<feature type="region of interest" description="Disordered" evidence="15">
    <location>
        <begin position="631"/>
        <end position="658"/>
    </location>
</feature>
<feature type="region of interest" description="Disordered" evidence="15">
    <location>
        <begin position="838"/>
        <end position="888"/>
    </location>
</feature>
<feature type="region of interest" description="Disordered" evidence="15">
    <location>
        <begin position="469"/>
        <end position="493"/>
    </location>
</feature>
<evidence type="ECO:0000256" key="6">
    <source>
        <dbReference type="ARBA" id="ARBA00022664"/>
    </source>
</evidence>
<feature type="region of interest" description="Disordered" evidence="15">
    <location>
        <begin position="931"/>
        <end position="958"/>
    </location>
</feature>
<feature type="region of interest" description="Disordered" evidence="15">
    <location>
        <begin position="565"/>
        <end position="617"/>
    </location>
</feature>
<dbReference type="CDD" id="cd00201">
    <property type="entry name" value="WW"/>
    <property type="match status" value="2"/>
</dbReference>
<dbReference type="AlphaFoldDB" id="B8LND4"/>
<dbReference type="InterPro" id="IPR036020">
    <property type="entry name" value="WW_dom_sf"/>
</dbReference>
<evidence type="ECO:0000256" key="2">
    <source>
        <dbReference type="ARBA" id="ARBA00004463"/>
    </source>
</evidence>
<evidence type="ECO:0000256" key="14">
    <source>
        <dbReference type="ARBA" id="ARBA00046362"/>
    </source>
</evidence>
<keyword evidence="10" id="KW-0804">Transcription</keyword>
<keyword evidence="7" id="KW-0677">Repeat</keyword>
<evidence type="ECO:0000256" key="1">
    <source>
        <dbReference type="ARBA" id="ARBA00004324"/>
    </source>
</evidence>
<evidence type="ECO:0000256" key="13">
    <source>
        <dbReference type="ARBA" id="ARBA00042167"/>
    </source>
</evidence>
<evidence type="ECO:0000256" key="15">
    <source>
        <dbReference type="SAM" id="MobiDB-lite"/>
    </source>
</evidence>
<dbReference type="PANTHER" id="PTHR21737">
    <property type="entry name" value="POLYGLUTAMINE BINDING PROTEIN 1/MARVEL MEMBRANE-ASSOCIATING DOMAIN CONTAINING 3"/>
    <property type="match status" value="1"/>
</dbReference>
<dbReference type="InterPro" id="IPR001202">
    <property type="entry name" value="WW_dom"/>
</dbReference>
<evidence type="ECO:0000256" key="9">
    <source>
        <dbReference type="ARBA" id="ARBA00023015"/>
    </source>
</evidence>
<feature type="compositionally biased region" description="Polar residues" evidence="15">
    <location>
        <begin position="569"/>
        <end position="579"/>
    </location>
</feature>
<name>B8LND4_PICSI</name>
<keyword evidence="9" id="KW-0805">Transcription regulation</keyword>
<evidence type="ECO:0000259" key="16">
    <source>
        <dbReference type="PROSITE" id="PS50020"/>
    </source>
</evidence>
<feature type="compositionally biased region" description="Polar residues" evidence="15">
    <location>
        <begin position="101"/>
        <end position="122"/>
    </location>
</feature>
<dbReference type="PROSITE" id="PS01159">
    <property type="entry name" value="WW_DOMAIN_1"/>
    <property type="match status" value="2"/>
</dbReference>
<keyword evidence="12" id="KW-0539">Nucleus</keyword>
<feature type="compositionally biased region" description="Polar residues" evidence="15">
    <location>
        <begin position="287"/>
        <end position="326"/>
    </location>
</feature>
<dbReference type="SMART" id="SM00456">
    <property type="entry name" value="WW"/>
    <property type="match status" value="2"/>
</dbReference>
<feature type="compositionally biased region" description="Basic and acidic residues" evidence="15">
    <location>
        <begin position="475"/>
        <end position="486"/>
    </location>
</feature>
<evidence type="ECO:0000256" key="3">
    <source>
        <dbReference type="ARBA" id="ARBA00021117"/>
    </source>
</evidence>
<dbReference type="Pfam" id="PF00397">
    <property type="entry name" value="WW"/>
    <property type="match status" value="2"/>
</dbReference>
<keyword evidence="4" id="KW-0597">Phosphoprotein</keyword>
<evidence type="ECO:0000256" key="4">
    <source>
        <dbReference type="ARBA" id="ARBA00022553"/>
    </source>
</evidence>
<feature type="domain" description="WW" evidence="16">
    <location>
        <begin position="656"/>
        <end position="690"/>
    </location>
</feature>
<evidence type="ECO:0000256" key="7">
    <source>
        <dbReference type="ARBA" id="ARBA00022737"/>
    </source>
</evidence>
<feature type="domain" description="WW" evidence="16">
    <location>
        <begin position="704"/>
        <end position="738"/>
    </location>
</feature>
<sequence>MLFPSNVIFVGSNKQSCNSITIQIFQILYESYKLQSKNNINQRRTDVTALSAFQSSSMTASIDENNTQPCPPGVTFSPPPAPPCSVSLNTSITRPQQISQWSPGQFSQNLPPCSPYPQVSTMQPVPFPQQQTIQTQLPPSLQPSSGQLPSAIQPNVESQSSQLGNHSRPPFLPSTLPWPNSAGQPPNSAYGSVPPGLPRPQFPPQADAAQHGPFTHSQVWHQMPNHSLPSPHAVNGYGLYPSGHNYRQPPHFLQQGQSQGGMPPYSPNASGGPPPYGESRAMHVGQIPSQSPQRLVSNQVRPGQTPSQTVQYQSNPLQESIDSQLQENHEHRQSQDLQKPFQDQPLWPQKQNTEQTLEKVSEQSIRSDPKKVQREGKRKSRWDSEPEKNQGEEQSAKENVKPSYCPPSQSDHVQTEHALGISQGVSMSLVENGNAFSASSKRFRARDADNIENAVQEAVLREQETATQQIISQQRQERRGHDSLEKDETDILSERHDSKALKEVLLKMTTDHRAEVSAKRGKLTHPHQGNVEIGNGYGVPGGGAYYGTHWTPMFTIASGSNDHSVEGHNISSKATSDGQVSPVRPSEVSNDRGFKVGAKKDSMTAEAHSSKESQMQRKELPELLKQRLKARGLLKETNTTDRTTDAGATGNGTSSKLLPQGWVEATDSESGHVYYYNEITGKTQWERPVEMVILPPPPPPPSLPPLPQDWEEAIENTTGQKYYYNIKTNVSQWERPKASVSENIQSDNKISVLSGSEKAGDGSTSSSKFKKCQGCGGWGRGLVQAWNYCNHCTRTLNIPVPLNMVPSAKQSTYLPGPEEQSDPNFKHKWQSDIASAVEEESVKKDLKHRSAAKPPSGKGYKKDHRKRIPSDSDELDPMDPSSYSDAPRGGWVVGLKGVQPRAADTTATGPLFQQRPYPSPGAVLRKNAEIAAQQGKSSSHYIPIHKRGDGSDGLGDAD</sequence>
<dbReference type="GO" id="GO:0045087">
    <property type="term" value="P:innate immune response"/>
    <property type="evidence" value="ECO:0007669"/>
    <property type="project" value="UniProtKB-KW"/>
</dbReference>
<dbReference type="PROSITE" id="PS50020">
    <property type="entry name" value="WW_DOMAIN_2"/>
    <property type="match status" value="2"/>
</dbReference>
<comment type="subunit">
    <text evidence="14">Interacts with POU3F2/Brn-2, ATXN1, TXNL4A, HTT and AR. Interaction with ATXN1 correlates positively with the length of the polyglutamine tract. Interacts with RNA polymerase II large subunit in a phosphorylation-dependent manner. Forms a ternary complex with ATXN1 mutant and phosphorylated RNA polymerase II. Interacts (via C-terminus) with TXNL4A and CD2BP2. Interacts (via WW domain) with ATN1 and SF3B1, and may interact with additional splice factors. Interacts (via WW domain) with WBP11; Leading to reduce interaction between PQBP1 and TXNL4A. Interacts with CAPRIN1. Interacts with DDX1. Interacts with SFPQ. Interacts with KHSRP.</text>
</comment>
<dbReference type="PANTHER" id="PTHR21737:SF3">
    <property type="entry name" value="POLYGLUTAMINE-BINDING PROTEIN 1"/>
    <property type="match status" value="1"/>
</dbReference>
<dbReference type="SUPFAM" id="SSF51045">
    <property type="entry name" value="WW domain"/>
    <property type="match status" value="2"/>
</dbReference>
<feature type="region of interest" description="Disordered" evidence="15">
    <location>
        <begin position="101"/>
        <end position="124"/>
    </location>
</feature>
<dbReference type="GO" id="GO:0043021">
    <property type="term" value="F:ribonucleoprotein complex binding"/>
    <property type="evidence" value="ECO:0007669"/>
    <property type="project" value="TreeGrafter"/>
</dbReference>
<keyword evidence="8" id="KW-0391">Immunity</keyword>
<dbReference type="OMA" id="PPMFNIA"/>
<feature type="compositionally biased region" description="Polar residues" evidence="15">
    <location>
        <begin position="152"/>
        <end position="165"/>
    </location>
</feature>
<evidence type="ECO:0000256" key="8">
    <source>
        <dbReference type="ARBA" id="ARBA00022859"/>
    </source>
</evidence>
<feature type="compositionally biased region" description="Polar residues" evidence="15">
    <location>
        <begin position="177"/>
        <end position="190"/>
    </location>
</feature>
<keyword evidence="6" id="KW-0507">mRNA processing</keyword>
<keyword evidence="5" id="KW-0399">Innate immunity</keyword>
<protein>
    <recommendedName>
        <fullName evidence="3">Polyglutamine-binding protein 1</fullName>
    </recommendedName>
    <alternativeName>
        <fullName evidence="13">Polyglutamine tract-binding protein 1</fullName>
    </alternativeName>
</protein>
<evidence type="ECO:0000313" key="17">
    <source>
        <dbReference type="EMBL" id="ABR17164.1"/>
    </source>
</evidence>
<reference evidence="17" key="1">
    <citation type="submission" date="2007-06" db="EMBL/GenBank/DDBJ databases">
        <title>Full length cDNA sequences from Sitka Spruce (Picea sitchensis).</title>
        <authorList>
            <person name="Ralph S.G."/>
            <person name="Chun H.E."/>
            <person name="Liao N."/>
            <person name="Ali J."/>
            <person name="Reid K."/>
            <person name="Kolosova N."/>
            <person name="Cooper N."/>
            <person name="Cullis C."/>
            <person name="Jancsik S."/>
            <person name="Moore R."/>
            <person name="Mayo M."/>
            <person name="Wagner S."/>
            <person name="Holt R.A."/>
            <person name="Jones S.J.M."/>
            <person name="Marra M.A."/>
            <person name="Ritland C.E."/>
            <person name="Ritland K."/>
            <person name="Bohlmann J."/>
        </authorList>
    </citation>
    <scope>NUCLEOTIDE SEQUENCE</scope>
    <source>
        <tissue evidence="17">Green portion of the leader tissue</tissue>
    </source>
</reference>
<evidence type="ECO:0000256" key="11">
    <source>
        <dbReference type="ARBA" id="ARBA00023187"/>
    </source>
</evidence>
<feature type="compositionally biased region" description="Basic and acidic residues" evidence="15">
    <location>
        <begin position="356"/>
        <end position="400"/>
    </location>
</feature>
<feature type="compositionally biased region" description="Basic and acidic residues" evidence="15">
    <location>
        <begin position="589"/>
        <end position="617"/>
    </location>
</feature>
<feature type="region of interest" description="Disordered" evidence="15">
    <location>
        <begin position="136"/>
        <end position="413"/>
    </location>
</feature>
<dbReference type="Gene3D" id="2.20.70.10">
    <property type="match status" value="2"/>
</dbReference>
<proteinExistence type="evidence at transcript level"/>
<keyword evidence="11" id="KW-0508">mRNA splicing</keyword>
<organism evidence="17">
    <name type="scientific">Picea sitchensis</name>
    <name type="common">Sitka spruce</name>
    <name type="synonym">Pinus sitchensis</name>
    <dbReference type="NCBI Taxonomy" id="3332"/>
    <lineage>
        <taxon>Eukaryota</taxon>
        <taxon>Viridiplantae</taxon>
        <taxon>Streptophyta</taxon>
        <taxon>Embryophyta</taxon>
        <taxon>Tracheophyta</taxon>
        <taxon>Spermatophyta</taxon>
        <taxon>Pinopsida</taxon>
        <taxon>Pinidae</taxon>
        <taxon>Conifers I</taxon>
        <taxon>Pinales</taxon>
        <taxon>Pinaceae</taxon>
        <taxon>Picea</taxon>
    </lineage>
</organism>
<evidence type="ECO:0000256" key="10">
    <source>
        <dbReference type="ARBA" id="ARBA00023163"/>
    </source>
</evidence>
<dbReference type="GO" id="GO:0005737">
    <property type="term" value="C:cytoplasm"/>
    <property type="evidence" value="ECO:0007669"/>
    <property type="project" value="TreeGrafter"/>
</dbReference>
<evidence type="ECO:0000256" key="12">
    <source>
        <dbReference type="ARBA" id="ARBA00023242"/>
    </source>
</evidence>